<comment type="cofactor">
    <cofactor evidence="1">
        <name>FAD</name>
        <dbReference type="ChEBI" id="CHEBI:57692"/>
    </cofactor>
</comment>
<keyword evidence="3" id="KW-0285">Flavoprotein</keyword>
<dbReference type="RefSeq" id="WP_203191520.1">
    <property type="nucleotide sequence ID" value="NZ_CP063362.1"/>
</dbReference>
<evidence type="ECO:0000256" key="3">
    <source>
        <dbReference type="ARBA" id="ARBA00022630"/>
    </source>
</evidence>
<dbReference type="KEGG" id="xdi:EZH22_15810"/>
<dbReference type="Proteomes" id="UP000596427">
    <property type="component" value="Chromosome"/>
</dbReference>
<evidence type="ECO:0000313" key="9">
    <source>
        <dbReference type="Proteomes" id="UP000596427"/>
    </source>
</evidence>
<reference evidence="8 9" key="1">
    <citation type="submission" date="2020-10" db="EMBL/GenBank/DDBJ databases">
        <title>Degradation of 1,4-Dioxane by Xanthobacter sp. YN2, via a Novel Group-2 Soluble Di-Iron Monooxygenase.</title>
        <authorList>
            <person name="Ma F."/>
            <person name="Wang Y."/>
            <person name="Yang J."/>
            <person name="Guo H."/>
            <person name="Su D."/>
            <person name="Yu L."/>
        </authorList>
    </citation>
    <scope>NUCLEOTIDE SEQUENCE [LARGE SCALE GENOMIC DNA]</scope>
    <source>
        <strain evidence="8 9">YN2</strain>
    </source>
</reference>
<dbReference type="InterPro" id="IPR037069">
    <property type="entry name" value="AcylCoA_DH/ox_N_sf"/>
</dbReference>
<dbReference type="Gene3D" id="1.20.140.10">
    <property type="entry name" value="Butyryl-CoA Dehydrogenase, subunit A, domain 3"/>
    <property type="match status" value="1"/>
</dbReference>
<protein>
    <submittedName>
        <fullName evidence="8">Acyl-CoA/acyl-ACP dehydrogenase</fullName>
    </submittedName>
</protein>
<sequence>MSEIEQIIVETTTRLFADQATPAVLNAAEQGGWPQALWHAVAELGLPLALVPEADGGHGLEPEAALAVVRVAARFAVPLPLAETLWANRLLAAAGLPLAEGPASFAVSPEGDLPRATRAAAGWHLEGSLARVPWGGQVDVVVALATHDEAPMLVRLPRGAFTVTPGDNLAGEPRDDIAFSCDLPADACAPAPAAAARLLEAGAALRTVQMAGALEKVLELSVRYAGERVQFGRPIGRFQAVQQNLAMLAGQAAVADGAAGLAINALAGTLDVLPIAIGKARAGEAASIACAITHQVHGAIGFTHEHELHRFTRRLWSWRDEFGADVLWNTRVGAAVAAAGADGLWPLITAA</sequence>
<keyword evidence="5" id="KW-0560">Oxidoreductase</keyword>
<evidence type="ECO:0000259" key="6">
    <source>
        <dbReference type="Pfam" id="PF00441"/>
    </source>
</evidence>
<gene>
    <name evidence="8" type="ORF">EZH22_15810</name>
</gene>
<dbReference type="GO" id="GO:0003995">
    <property type="term" value="F:acyl-CoA dehydrogenase activity"/>
    <property type="evidence" value="ECO:0007669"/>
    <property type="project" value="TreeGrafter"/>
</dbReference>
<dbReference type="InterPro" id="IPR009075">
    <property type="entry name" value="AcylCo_DH/oxidase_C"/>
</dbReference>
<comment type="similarity">
    <text evidence="2">Belongs to the acyl-CoA dehydrogenase family.</text>
</comment>
<evidence type="ECO:0000256" key="1">
    <source>
        <dbReference type="ARBA" id="ARBA00001974"/>
    </source>
</evidence>
<proteinExistence type="inferred from homology"/>
<dbReference type="InterPro" id="IPR013786">
    <property type="entry name" value="AcylCoA_DH/ox_N"/>
</dbReference>
<evidence type="ECO:0000256" key="4">
    <source>
        <dbReference type="ARBA" id="ARBA00022827"/>
    </source>
</evidence>
<dbReference type="Pfam" id="PF02771">
    <property type="entry name" value="Acyl-CoA_dh_N"/>
    <property type="match status" value="1"/>
</dbReference>
<keyword evidence="9" id="KW-1185">Reference proteome</keyword>
<feature type="domain" description="Acyl-CoA dehydrogenase/oxidase C-terminal" evidence="6">
    <location>
        <begin position="197"/>
        <end position="314"/>
    </location>
</feature>
<dbReference type="GO" id="GO:0050660">
    <property type="term" value="F:flavin adenine dinucleotide binding"/>
    <property type="evidence" value="ECO:0007669"/>
    <property type="project" value="InterPro"/>
</dbReference>
<dbReference type="PANTHER" id="PTHR43884">
    <property type="entry name" value="ACYL-COA DEHYDROGENASE"/>
    <property type="match status" value="1"/>
</dbReference>
<evidence type="ECO:0000259" key="7">
    <source>
        <dbReference type="Pfam" id="PF02771"/>
    </source>
</evidence>
<evidence type="ECO:0000256" key="2">
    <source>
        <dbReference type="ARBA" id="ARBA00009347"/>
    </source>
</evidence>
<organism evidence="8 9">
    <name type="scientific">Xanthobacter dioxanivorans</name>
    <dbReference type="NCBI Taxonomy" id="2528964"/>
    <lineage>
        <taxon>Bacteria</taxon>
        <taxon>Pseudomonadati</taxon>
        <taxon>Pseudomonadota</taxon>
        <taxon>Alphaproteobacteria</taxon>
        <taxon>Hyphomicrobiales</taxon>
        <taxon>Xanthobacteraceae</taxon>
        <taxon>Xanthobacter</taxon>
    </lineage>
</organism>
<evidence type="ECO:0000313" key="8">
    <source>
        <dbReference type="EMBL" id="QRG04643.1"/>
    </source>
</evidence>
<dbReference type="SUPFAM" id="SSF56645">
    <property type="entry name" value="Acyl-CoA dehydrogenase NM domain-like"/>
    <property type="match status" value="1"/>
</dbReference>
<feature type="domain" description="Acyl-CoA dehydrogenase/oxidase N-terminal" evidence="7">
    <location>
        <begin position="5"/>
        <end position="81"/>
    </location>
</feature>
<name>A0A974SHR3_9HYPH</name>
<evidence type="ECO:0000256" key="5">
    <source>
        <dbReference type="ARBA" id="ARBA00023002"/>
    </source>
</evidence>
<dbReference type="InterPro" id="IPR009100">
    <property type="entry name" value="AcylCoA_DH/oxidase_NM_dom_sf"/>
</dbReference>
<dbReference type="PANTHER" id="PTHR43884:SF20">
    <property type="entry name" value="ACYL-COA DEHYDROGENASE FADE28"/>
    <property type="match status" value="1"/>
</dbReference>
<dbReference type="EMBL" id="CP063362">
    <property type="protein sequence ID" value="QRG04643.1"/>
    <property type="molecule type" value="Genomic_DNA"/>
</dbReference>
<dbReference type="Gene3D" id="1.10.540.10">
    <property type="entry name" value="Acyl-CoA dehydrogenase/oxidase, N-terminal domain"/>
    <property type="match status" value="1"/>
</dbReference>
<dbReference type="SUPFAM" id="SSF47203">
    <property type="entry name" value="Acyl-CoA dehydrogenase C-terminal domain-like"/>
    <property type="match status" value="1"/>
</dbReference>
<accession>A0A974SHR3</accession>
<keyword evidence="4" id="KW-0274">FAD</keyword>
<dbReference type="InterPro" id="IPR036250">
    <property type="entry name" value="AcylCo_DH-like_C"/>
</dbReference>
<dbReference type="AlphaFoldDB" id="A0A974SHR3"/>
<dbReference type="Pfam" id="PF00441">
    <property type="entry name" value="Acyl-CoA_dh_1"/>
    <property type="match status" value="1"/>
</dbReference>